<dbReference type="Pfam" id="PF25597">
    <property type="entry name" value="SH3_retrovirus"/>
    <property type="match status" value="1"/>
</dbReference>
<dbReference type="InterPro" id="IPR057670">
    <property type="entry name" value="SH3_retrovirus"/>
</dbReference>
<accession>A0A2N9INQ9</accession>
<dbReference type="GO" id="GO:0008270">
    <property type="term" value="F:zinc ion binding"/>
    <property type="evidence" value="ECO:0007669"/>
    <property type="project" value="UniProtKB-KW"/>
</dbReference>
<keyword evidence="1" id="KW-0479">Metal-binding</keyword>
<feature type="compositionally biased region" description="Polar residues" evidence="2">
    <location>
        <begin position="269"/>
        <end position="281"/>
    </location>
</feature>
<name>A0A2N9INQ9_FAGSY</name>
<proteinExistence type="predicted"/>
<dbReference type="SUPFAM" id="SSF56672">
    <property type="entry name" value="DNA/RNA polymerases"/>
    <property type="match status" value="1"/>
</dbReference>
<evidence type="ECO:0000256" key="2">
    <source>
        <dbReference type="SAM" id="MobiDB-lite"/>
    </source>
</evidence>
<organism evidence="5">
    <name type="scientific">Fagus sylvatica</name>
    <name type="common">Beechnut</name>
    <dbReference type="NCBI Taxonomy" id="28930"/>
    <lineage>
        <taxon>Eukaryota</taxon>
        <taxon>Viridiplantae</taxon>
        <taxon>Streptophyta</taxon>
        <taxon>Embryophyta</taxon>
        <taxon>Tracheophyta</taxon>
        <taxon>Spermatophyta</taxon>
        <taxon>Magnoliopsida</taxon>
        <taxon>eudicotyledons</taxon>
        <taxon>Gunneridae</taxon>
        <taxon>Pentapetalae</taxon>
        <taxon>rosids</taxon>
        <taxon>fabids</taxon>
        <taxon>Fagales</taxon>
        <taxon>Fagaceae</taxon>
        <taxon>Fagus</taxon>
    </lineage>
</organism>
<dbReference type="SUPFAM" id="SSF53098">
    <property type="entry name" value="Ribonuclease H-like"/>
    <property type="match status" value="1"/>
</dbReference>
<dbReference type="PANTHER" id="PTHR11439">
    <property type="entry name" value="GAG-POL-RELATED RETROTRANSPOSON"/>
    <property type="match status" value="1"/>
</dbReference>
<dbReference type="GO" id="GO:0015074">
    <property type="term" value="P:DNA integration"/>
    <property type="evidence" value="ECO:0007669"/>
    <property type="project" value="InterPro"/>
</dbReference>
<dbReference type="AlphaFoldDB" id="A0A2N9INQ9"/>
<dbReference type="PROSITE" id="PS50994">
    <property type="entry name" value="INTEGRASE"/>
    <property type="match status" value="1"/>
</dbReference>
<feature type="region of interest" description="Disordered" evidence="2">
    <location>
        <begin position="236"/>
        <end position="281"/>
    </location>
</feature>
<feature type="compositionally biased region" description="Polar residues" evidence="2">
    <location>
        <begin position="236"/>
        <end position="250"/>
    </location>
</feature>
<dbReference type="InterPro" id="IPR001878">
    <property type="entry name" value="Znf_CCHC"/>
</dbReference>
<dbReference type="InterPro" id="IPR043502">
    <property type="entry name" value="DNA/RNA_pol_sf"/>
</dbReference>
<evidence type="ECO:0000259" key="4">
    <source>
        <dbReference type="PROSITE" id="PS50994"/>
    </source>
</evidence>
<dbReference type="Pfam" id="PF14223">
    <property type="entry name" value="Retrotran_gag_2"/>
    <property type="match status" value="1"/>
</dbReference>
<evidence type="ECO:0000256" key="1">
    <source>
        <dbReference type="PROSITE-ProRule" id="PRU00047"/>
    </source>
</evidence>
<feature type="domain" description="CCHC-type" evidence="3">
    <location>
        <begin position="318"/>
        <end position="331"/>
    </location>
</feature>
<dbReference type="InterPro" id="IPR001584">
    <property type="entry name" value="Integrase_cat-core"/>
</dbReference>
<evidence type="ECO:0008006" key="6">
    <source>
        <dbReference type="Google" id="ProtNLM"/>
    </source>
</evidence>
<evidence type="ECO:0000313" key="5">
    <source>
        <dbReference type="EMBL" id="SPD25995.1"/>
    </source>
</evidence>
<evidence type="ECO:0000259" key="3">
    <source>
        <dbReference type="PROSITE" id="PS50158"/>
    </source>
</evidence>
<keyword evidence="1" id="KW-0863">Zinc-finger</keyword>
<dbReference type="InterPro" id="IPR012337">
    <property type="entry name" value="RNaseH-like_sf"/>
</dbReference>
<dbReference type="PROSITE" id="PS50158">
    <property type="entry name" value="ZF_CCHC"/>
    <property type="match status" value="1"/>
</dbReference>
<dbReference type="PANTHER" id="PTHR11439:SF500">
    <property type="entry name" value="RNA-DIRECTED DNA POLYMERASE"/>
    <property type="match status" value="1"/>
</dbReference>
<dbReference type="Pfam" id="PF07727">
    <property type="entry name" value="RVT_2"/>
    <property type="match status" value="1"/>
</dbReference>
<dbReference type="InterPro" id="IPR036397">
    <property type="entry name" value="RNaseH_sf"/>
</dbReference>
<reference evidence="5" key="1">
    <citation type="submission" date="2018-02" db="EMBL/GenBank/DDBJ databases">
        <authorList>
            <person name="Cohen D.B."/>
            <person name="Kent A.D."/>
        </authorList>
    </citation>
    <scope>NUCLEOTIDE SEQUENCE</scope>
</reference>
<protein>
    <recommendedName>
        <fullName evidence="6">Integrase catalytic domain-containing protein</fullName>
    </recommendedName>
</protein>
<feature type="compositionally biased region" description="Low complexity" evidence="2">
    <location>
        <begin position="251"/>
        <end position="264"/>
    </location>
</feature>
<dbReference type="GO" id="GO:0003676">
    <property type="term" value="F:nucleic acid binding"/>
    <property type="evidence" value="ECO:0007669"/>
    <property type="project" value="InterPro"/>
</dbReference>
<dbReference type="Gene3D" id="3.30.420.10">
    <property type="entry name" value="Ribonuclease H-like superfamily/Ribonuclease H"/>
    <property type="match status" value="1"/>
</dbReference>
<feature type="domain" description="Integrase catalytic" evidence="4">
    <location>
        <begin position="413"/>
        <end position="510"/>
    </location>
</feature>
<dbReference type="InterPro" id="IPR013103">
    <property type="entry name" value="RVT_2"/>
</dbReference>
<keyword evidence="1" id="KW-0862">Zinc</keyword>
<dbReference type="EMBL" id="OIVN01006139">
    <property type="protein sequence ID" value="SPD25995.1"/>
    <property type="molecule type" value="Genomic_DNA"/>
</dbReference>
<sequence length="1251" mass="139082">MVSEPMASSLQSPLLLLSSMSNLMPVKLDSTNFIVWKHQLSSILRAYSMIDFVDGTIQSPSRFLIDAEGNLTTTVNPEFQAWDIRDQALLTLINSTLSPSVLPMVVGQNSAQSVWKTLEHRFTSTSRSNVLNLKIELHNLKKGSESVSSYLQKIKNTRDKLIAVGTLIDNEELFHIILKGLPREFGPFCSAIRTRNAPVSFEEIMVLLQTEEQSLAESFDSGKDLNSMAMFASAAPNNRNTSSQSSFYVHNNQNRGRGRNNNYRGRGRFSSNNHSNAFTQGNTQFSNNQYPSSNAFTQGNAQFSQNFQGKSKNSRPMCQICGKLGHQALDCYHRMDFAYQGRHPPARLAAMASTSNSSQIQAGHTPYQGHDQVAVGNGQSIPINNVGTENLMCCIHFKHFQASVENLLSQKIKVLRTDCGGEYTSNEFNTHCASHGIIHHFSCPHTPQQNGLVERKHRHVIESALTLLSNAGLSIDHWSYAVSIAVHLINRLPTPTLSHQTPWEMLFHKPPDLTHLRTFGCLCFPYLRPYNTHKLQPRTTPCLFLGYPTSSKGYICLDPHTHRVYISRHVLFNESEFLTHLSLPSQSTPSPPSPVTSSFDSTSWLAILAHSCTPPFIPDSTPSHSVPIPSADPIIQSITPIIQSPSSIPSCAIPVTQPHPPILESSPSTAVPLPTPPSVPPLLSSTISGPTNTHPMHTRSKNGIFKPKIFHTSIPDYTQTEPSTYLTASKFPQWCAAMHEEYSALQRQHTWTLVPPPFGKNIVGCKWVFKLKRNSDGTISRYKARLVAKGFHQQHGIDFAETFSPVVKPPTVRLILALAVTYNWPLRQLDVRNAFLHGILKEEVYMVQPPGYVNTAQPNHVCRLHKSIYGLKQAPRAWFESFTTQLVTLGFHSSTADSSLFIYSNGSTVAFLLLYVDDIVLTGNNAMFLSQLITNLSKVFELKDLGTLSFFLGLQIQRSSTGLTLTQTKYATDLLHKHNMQHCSPCNTPCVPHVRLSATEGTPLTDVHAYRSLVGALHYLTFTRPDLSFAVHQVCQFMNAPTSIHLTAAKRILRYLQGTLDHGLHYTPGPTTLSAFTDADWAGDPNDRRSTSGLLVFLGHNPITWSAKKQLTVSRSSTEAEYRALASASAEVCWLRVLLRDLGIFISAPPILWCDNVSALAIASNPVFHARTKHIEVDFHFIRERVLRKDLQVQFVSTADQLADIFTKGLSSPRFHELQSKVMVPVDTICLRGDDEANGKSCSANSCTKRQ</sequence>
<gene>
    <name evidence="5" type="ORF">FSB_LOCUS53877</name>
</gene>
<dbReference type="CDD" id="cd09272">
    <property type="entry name" value="RNase_HI_RT_Ty1"/>
    <property type="match status" value="1"/>
</dbReference>